<feature type="domain" description="C2H2-type" evidence="7">
    <location>
        <begin position="195"/>
        <end position="222"/>
    </location>
</feature>
<evidence type="ECO:0000256" key="3">
    <source>
        <dbReference type="ARBA" id="ARBA00022771"/>
    </source>
</evidence>
<evidence type="ECO:0000259" key="7">
    <source>
        <dbReference type="PROSITE" id="PS50157"/>
    </source>
</evidence>
<feature type="domain" description="C2H2-type" evidence="7">
    <location>
        <begin position="163"/>
        <end position="191"/>
    </location>
</feature>
<dbReference type="InterPro" id="IPR036236">
    <property type="entry name" value="Znf_C2H2_sf"/>
</dbReference>
<evidence type="ECO:0000256" key="1">
    <source>
        <dbReference type="ARBA" id="ARBA00022723"/>
    </source>
</evidence>
<evidence type="ECO:0000313" key="8">
    <source>
        <dbReference type="EMBL" id="CAG6665277.1"/>
    </source>
</evidence>
<keyword evidence="3 5" id="KW-0863">Zinc-finger</keyword>
<protein>
    <submittedName>
        <fullName evidence="8">Zinc finger protein 652-A</fullName>
    </submittedName>
</protein>
<dbReference type="FunFam" id="3.30.160.60:FF:000110">
    <property type="entry name" value="Zinc finger protein-like"/>
    <property type="match status" value="1"/>
</dbReference>
<dbReference type="GO" id="GO:0008270">
    <property type="term" value="F:zinc ion binding"/>
    <property type="evidence" value="ECO:0007669"/>
    <property type="project" value="UniProtKB-KW"/>
</dbReference>
<dbReference type="InterPro" id="IPR013087">
    <property type="entry name" value="Znf_C2H2_type"/>
</dbReference>
<dbReference type="PANTHER" id="PTHR24379:SF121">
    <property type="entry name" value="C2H2-TYPE DOMAIN-CONTAINING PROTEIN"/>
    <property type="match status" value="1"/>
</dbReference>
<accession>A0A8D8SFC0</accession>
<sequence length="274" mass="31782">MKSVFKSEDRDIGMTMDEMIPSSIGGTDATPSLGETPLGDATKSKKKKPADERAAAKRRSYCKKRNRAVRRFKKEIYPCKYCTTVLKSYDTYLKHLKSNHHGYETSSLCFICGFVSTKRSTLAHHIQDHIQPKTKQKQICEICCAEVYHINGHIKDKHSGFFLQCPHCPKRFPRKTELTNHIKGIHLKHELRQSFVCEYCHKEFTFLQYLKRHMRTHTNEKPYKCVCGLGFNFNVSLKNHKQKCSVYLLSQSMQAANQQGTQHSTLTLHQQVRR</sequence>
<reference evidence="8" key="1">
    <citation type="submission" date="2021-05" db="EMBL/GenBank/DDBJ databases">
        <authorList>
            <person name="Alioto T."/>
            <person name="Alioto T."/>
            <person name="Gomez Garrido J."/>
        </authorList>
    </citation>
    <scope>NUCLEOTIDE SEQUENCE</scope>
</reference>
<keyword evidence="2" id="KW-0677">Repeat</keyword>
<evidence type="ECO:0000256" key="5">
    <source>
        <dbReference type="PROSITE-ProRule" id="PRU00042"/>
    </source>
</evidence>
<dbReference type="SUPFAM" id="SSF57667">
    <property type="entry name" value="beta-beta-alpha zinc fingers"/>
    <property type="match status" value="1"/>
</dbReference>
<evidence type="ECO:0000256" key="6">
    <source>
        <dbReference type="SAM" id="MobiDB-lite"/>
    </source>
</evidence>
<dbReference type="Pfam" id="PF00096">
    <property type="entry name" value="zf-C2H2"/>
    <property type="match status" value="2"/>
</dbReference>
<dbReference type="EMBL" id="HBUF01210075">
    <property type="protein sequence ID" value="CAG6665277.1"/>
    <property type="molecule type" value="Transcribed_RNA"/>
</dbReference>
<feature type="compositionally biased region" description="Basic and acidic residues" evidence="6">
    <location>
        <begin position="1"/>
        <end position="12"/>
    </location>
</feature>
<evidence type="ECO:0000256" key="2">
    <source>
        <dbReference type="ARBA" id="ARBA00022737"/>
    </source>
</evidence>
<dbReference type="Gene3D" id="3.30.160.60">
    <property type="entry name" value="Classic Zinc Finger"/>
    <property type="match status" value="4"/>
</dbReference>
<feature type="region of interest" description="Disordered" evidence="6">
    <location>
        <begin position="1"/>
        <end position="57"/>
    </location>
</feature>
<dbReference type="PROSITE" id="PS00028">
    <property type="entry name" value="ZINC_FINGER_C2H2_1"/>
    <property type="match status" value="3"/>
</dbReference>
<dbReference type="PROSITE" id="PS50157">
    <property type="entry name" value="ZINC_FINGER_C2H2_2"/>
    <property type="match status" value="2"/>
</dbReference>
<name>A0A8D8SFC0_9HEMI</name>
<keyword evidence="1" id="KW-0479">Metal-binding</keyword>
<dbReference type="EMBL" id="HBUF01210076">
    <property type="protein sequence ID" value="CAG6665278.1"/>
    <property type="molecule type" value="Transcribed_RNA"/>
</dbReference>
<organism evidence="8">
    <name type="scientific">Cacopsylla melanoneura</name>
    <dbReference type="NCBI Taxonomy" id="428564"/>
    <lineage>
        <taxon>Eukaryota</taxon>
        <taxon>Metazoa</taxon>
        <taxon>Ecdysozoa</taxon>
        <taxon>Arthropoda</taxon>
        <taxon>Hexapoda</taxon>
        <taxon>Insecta</taxon>
        <taxon>Pterygota</taxon>
        <taxon>Neoptera</taxon>
        <taxon>Paraneoptera</taxon>
        <taxon>Hemiptera</taxon>
        <taxon>Sternorrhyncha</taxon>
        <taxon>Psylloidea</taxon>
        <taxon>Psyllidae</taxon>
        <taxon>Psyllinae</taxon>
        <taxon>Cacopsylla</taxon>
    </lineage>
</organism>
<dbReference type="SMART" id="SM00355">
    <property type="entry name" value="ZnF_C2H2"/>
    <property type="match status" value="5"/>
</dbReference>
<dbReference type="PANTHER" id="PTHR24379">
    <property type="entry name" value="KRAB AND ZINC FINGER DOMAIN-CONTAINING"/>
    <property type="match status" value="1"/>
</dbReference>
<dbReference type="AlphaFoldDB" id="A0A8D8SFC0"/>
<proteinExistence type="predicted"/>
<evidence type="ECO:0000256" key="4">
    <source>
        <dbReference type="ARBA" id="ARBA00022833"/>
    </source>
</evidence>
<keyword evidence="4" id="KW-0862">Zinc</keyword>